<dbReference type="PANTHER" id="PTHR10182:SF3">
    <property type="entry name" value="PROTEIN MO25"/>
    <property type="match status" value="1"/>
</dbReference>
<evidence type="ECO:0000313" key="3">
    <source>
        <dbReference type="Proteomes" id="UP000280834"/>
    </source>
</evidence>
<evidence type="ECO:0000256" key="1">
    <source>
        <dbReference type="ARBA" id="ARBA00011012"/>
    </source>
</evidence>
<dbReference type="SUPFAM" id="SSF48371">
    <property type="entry name" value="ARM repeat"/>
    <property type="match status" value="1"/>
</dbReference>
<dbReference type="InterPro" id="IPR013878">
    <property type="entry name" value="Mo25"/>
</dbReference>
<dbReference type="Proteomes" id="UP000280834">
    <property type="component" value="Unassembled WGS sequence"/>
</dbReference>
<dbReference type="GO" id="GO:0035556">
    <property type="term" value="P:intracellular signal transduction"/>
    <property type="evidence" value="ECO:0007669"/>
    <property type="project" value="TreeGrafter"/>
</dbReference>
<dbReference type="Gene3D" id="1.25.10.10">
    <property type="entry name" value="Leucine-rich Repeat Variant"/>
    <property type="match status" value="1"/>
</dbReference>
<dbReference type="Pfam" id="PF08569">
    <property type="entry name" value="Mo25"/>
    <property type="match status" value="1"/>
</dbReference>
<organism evidence="4">
    <name type="scientific">Brugia timori</name>
    <dbReference type="NCBI Taxonomy" id="42155"/>
    <lineage>
        <taxon>Eukaryota</taxon>
        <taxon>Metazoa</taxon>
        <taxon>Ecdysozoa</taxon>
        <taxon>Nematoda</taxon>
        <taxon>Chromadorea</taxon>
        <taxon>Rhabditida</taxon>
        <taxon>Spirurina</taxon>
        <taxon>Spiruromorpha</taxon>
        <taxon>Filarioidea</taxon>
        <taxon>Onchocercidae</taxon>
        <taxon>Brugia</taxon>
    </lineage>
</organism>
<dbReference type="PANTHER" id="PTHR10182">
    <property type="entry name" value="CALCIUM-BINDING PROTEIN 39-RELATED"/>
    <property type="match status" value="1"/>
</dbReference>
<dbReference type="EMBL" id="UZAG01003507">
    <property type="protein sequence ID" value="VDO15450.1"/>
    <property type="molecule type" value="Genomic_DNA"/>
</dbReference>
<accession>A0A0R3QDM5</accession>
<dbReference type="InterPro" id="IPR011989">
    <property type="entry name" value="ARM-like"/>
</dbReference>
<evidence type="ECO:0000313" key="4">
    <source>
        <dbReference type="WBParaSite" id="BTMF_0000446101-mRNA-1"/>
    </source>
</evidence>
<dbReference type="AlphaFoldDB" id="A0A0R3QDM5"/>
<reference evidence="2 3" key="2">
    <citation type="submission" date="2018-11" db="EMBL/GenBank/DDBJ databases">
        <authorList>
            <consortium name="Pathogen Informatics"/>
        </authorList>
    </citation>
    <scope>NUCLEOTIDE SEQUENCE [LARGE SCALE GENOMIC DNA]</scope>
</reference>
<gene>
    <name evidence="2" type="ORF">BTMF_LOCUS3757</name>
</gene>
<dbReference type="WBParaSite" id="BTMF_0000446101-mRNA-1">
    <property type="protein sequence ID" value="BTMF_0000446101-mRNA-1"/>
    <property type="gene ID" value="BTMF_0000446101"/>
</dbReference>
<dbReference type="GO" id="GO:0043539">
    <property type="term" value="F:protein serine/threonine kinase activator activity"/>
    <property type="evidence" value="ECO:0007669"/>
    <property type="project" value="TreeGrafter"/>
</dbReference>
<dbReference type="STRING" id="42155.A0A0R3QDM5"/>
<protein>
    <submittedName>
        <fullName evidence="4">WHEP-TRS domain-containing protein</fullName>
    </submittedName>
</protein>
<keyword evidence="3" id="KW-1185">Reference proteome</keyword>
<name>A0A0R3QDM5_9BILA</name>
<proteinExistence type="inferred from homology"/>
<comment type="similarity">
    <text evidence="1">Belongs to the Mo25 family.</text>
</comment>
<dbReference type="InterPro" id="IPR016024">
    <property type="entry name" value="ARM-type_fold"/>
</dbReference>
<reference evidence="4" key="1">
    <citation type="submission" date="2017-02" db="UniProtKB">
        <authorList>
            <consortium name="WormBaseParasite"/>
        </authorList>
    </citation>
    <scope>IDENTIFICATION</scope>
</reference>
<evidence type="ECO:0000313" key="2">
    <source>
        <dbReference type="EMBL" id="VDO15450.1"/>
    </source>
</evidence>
<sequence length="67" mass="7584">MPLPLFGKSHKSPPDIVKNLKDSLTQLEKLERGDKKNEKVAEEVSKSLQAIKSIIYGQESQEPHLEQ</sequence>